<dbReference type="Gene3D" id="1.10.10.410">
    <property type="match status" value="1"/>
</dbReference>
<dbReference type="Pfam" id="PF09424">
    <property type="entry name" value="YqeY"/>
    <property type="match status" value="1"/>
</dbReference>
<organism evidence="1">
    <name type="scientific">candidate division WS2 bacterium ADurb.Bin280</name>
    <dbReference type="NCBI Taxonomy" id="1852829"/>
    <lineage>
        <taxon>Bacteria</taxon>
        <taxon>candidate division WS2</taxon>
    </lineage>
</organism>
<dbReference type="Gene3D" id="1.10.1510.10">
    <property type="entry name" value="Uncharacterised protein YqeY/AIM41 PF09424, N-terminal domain"/>
    <property type="match status" value="1"/>
</dbReference>
<name>A0A1V5SG39_9BACT</name>
<sequence>MDYLELINKMILDEYKSGNAKKRVFLQTLKAALIKKKIDVGDKYTNEDGLGAIKIEYKQLKESAKEQEKAKRPDLLEETLERIKIIEQILPEKMDEQALQEKIDKIIEQSEDKSFSSVIKTAMKELRSEADGSDIARIVKERLESDGQ</sequence>
<dbReference type="EMBL" id="MWBO01000008">
    <property type="protein sequence ID" value="OQA53203.1"/>
    <property type="molecule type" value="Genomic_DNA"/>
</dbReference>
<comment type="caution">
    <text evidence="1">The sequence shown here is derived from an EMBL/GenBank/DDBJ whole genome shotgun (WGS) entry which is preliminary data.</text>
</comment>
<dbReference type="PANTHER" id="PTHR28055:SF1">
    <property type="entry name" value="ALTERED INHERITANCE OF MITOCHONDRIA PROTEIN 41, MITOCHONDRIAL"/>
    <property type="match status" value="1"/>
</dbReference>
<dbReference type="InterPro" id="IPR019004">
    <property type="entry name" value="YqeY/Aim41"/>
</dbReference>
<dbReference type="SUPFAM" id="SSF89095">
    <property type="entry name" value="GatB/YqeY motif"/>
    <property type="match status" value="1"/>
</dbReference>
<dbReference type="GO" id="GO:0016884">
    <property type="term" value="F:carbon-nitrogen ligase activity, with glutamine as amido-N-donor"/>
    <property type="evidence" value="ECO:0007669"/>
    <property type="project" value="InterPro"/>
</dbReference>
<dbReference type="PANTHER" id="PTHR28055">
    <property type="entry name" value="ALTERED INHERITANCE OF MITOCHONDRIA PROTEIN 41, MITOCHONDRIAL"/>
    <property type="match status" value="1"/>
</dbReference>
<dbReference type="InterPro" id="IPR023168">
    <property type="entry name" value="GatB_Yqey_C_2"/>
</dbReference>
<proteinExistence type="predicted"/>
<dbReference type="Proteomes" id="UP000485367">
    <property type="component" value="Unassembled WGS sequence"/>
</dbReference>
<evidence type="ECO:0000313" key="1">
    <source>
        <dbReference type="EMBL" id="OQA53203.1"/>
    </source>
</evidence>
<dbReference type="AlphaFoldDB" id="A0A1V5SG39"/>
<protein>
    <submittedName>
        <fullName evidence="1">Yqey-like protein</fullName>
    </submittedName>
</protein>
<reference evidence="1" key="1">
    <citation type="submission" date="2017-02" db="EMBL/GenBank/DDBJ databases">
        <title>Delving into the versatile metabolic prowess of the omnipresent phylum Bacteroidetes.</title>
        <authorList>
            <person name="Nobu M.K."/>
            <person name="Mei R."/>
            <person name="Narihiro T."/>
            <person name="Kuroda K."/>
            <person name="Liu W.-T."/>
        </authorList>
    </citation>
    <scope>NUCLEOTIDE SEQUENCE</scope>
    <source>
        <strain evidence="1">ADurb.Bin280</strain>
    </source>
</reference>
<accession>A0A1V5SG39</accession>
<gene>
    <name evidence="1" type="ORF">BWY43_00130</name>
</gene>
<dbReference type="InterPro" id="IPR042184">
    <property type="entry name" value="YqeY/Aim41_N"/>
</dbReference>
<dbReference type="InterPro" id="IPR003789">
    <property type="entry name" value="Asn/Gln_tRNA_amidoTrase-B-like"/>
</dbReference>